<feature type="repeat" description="WD" evidence="3">
    <location>
        <begin position="1150"/>
        <end position="1184"/>
    </location>
</feature>
<dbReference type="InterPro" id="IPR015943">
    <property type="entry name" value="WD40/YVTN_repeat-like_dom_sf"/>
</dbReference>
<keyword evidence="7" id="KW-1185">Reference proteome</keyword>
<dbReference type="InterPro" id="IPR001680">
    <property type="entry name" value="WD40_rpt"/>
</dbReference>
<evidence type="ECO:0000256" key="1">
    <source>
        <dbReference type="ARBA" id="ARBA00022574"/>
    </source>
</evidence>
<dbReference type="SUPFAM" id="SSF50978">
    <property type="entry name" value="WD40 repeat-like"/>
    <property type="match status" value="2"/>
</dbReference>
<feature type="repeat" description="WD" evidence="3">
    <location>
        <begin position="1065"/>
        <end position="1106"/>
    </location>
</feature>
<evidence type="ECO:0000256" key="2">
    <source>
        <dbReference type="ARBA" id="ARBA00022737"/>
    </source>
</evidence>
<dbReference type="InterPro" id="IPR036322">
    <property type="entry name" value="WD40_repeat_dom_sf"/>
</dbReference>
<keyword evidence="1 3" id="KW-0853">WD repeat</keyword>
<proteinExistence type="predicted"/>
<feature type="repeat" description="WD" evidence="3">
    <location>
        <begin position="676"/>
        <end position="717"/>
    </location>
</feature>
<dbReference type="PRINTS" id="PR00320">
    <property type="entry name" value="GPROTEINBRPT"/>
</dbReference>
<dbReference type="STRING" id="633440.SAMN05421869_12441"/>
<dbReference type="RefSeq" id="WP_090944045.1">
    <property type="nucleotide sequence ID" value="NZ_FNDJ01000024.1"/>
</dbReference>
<evidence type="ECO:0000256" key="3">
    <source>
        <dbReference type="PROSITE-ProRule" id="PRU00221"/>
    </source>
</evidence>
<dbReference type="InterPro" id="IPR019775">
    <property type="entry name" value="WD40_repeat_CS"/>
</dbReference>
<feature type="repeat" description="WD" evidence="3">
    <location>
        <begin position="843"/>
        <end position="875"/>
    </location>
</feature>
<sequence length="1222" mass="130608">MSEGGDPIDARGAFGVLIGDHGTQINYYYGRTATDGVAPPPLVTVSGEIESPYRGLAAFEERDAAFYCGREIAVDQVLERMSRLLTDHGLLVVSGASGAGKSSLLRAGVLPRIRGAGLAEAPEARDWPCLVFTPGPAPLDELAVRTAALAGIDAISVRTSLEAGPAAFALTARQAALRQSAGRLLLVVDQFEQLFTRCPDPREQRAFISALHAAATLGHDVRQIPAALVVLVVRADFEARCADHPPLTDAVQNRYLVTAMTRRQLRTAITEPAARAGSGVDEALVEILLKEVRGAGSLPLLSHALDQAWRRKAGERLTVADYERTGGIEGAIAASAQNAYERLTREQRDAAREVFTRLSAVGDDSTDIARRAEQAELFAGKGASQSRDISAVLESFASERLLTLAADTVELSHEVLLNAWPLLRDEWLAETRTDRLARTRLQVRAAEWVGDNRDPSYLYRGNLLQAALNAAARTAEAPERHLSLSRDEQDFLLASRRAHRRSVRRRRAFVAFLMALIMVLGVVTVVAYRAGDEAFRQRDTAASNQVAVQSADVDDPTLARLQSVAAWRINPSPQSRYAMKVAAARDDIATLTGHDDWVLGVTFTPDGRTLASVGDDNTLRLWDVAARRQIGDPLTVGTGPVLTVAISHDGRTLATGGTDDAIHLWSVAGHRHVAALKAGAEVVGSVAFSPDGKMLANSNGDGSVRLWNLATRRQVATLRGHPGHTGSVEVAFSPDGRTLVTAAKTVQFWDAATYRKLGGPLTGHTDQVSAVKFAPDGKTLATAGETVRLWDTTRRRKLGTLPTGEDTYITSVSFTWDGSLLASGDSDGAARLWDIAARHQVGATFSSTHVGALDFAPDGKTLATAGHSPAIRLWNTARAVGTPIRGHTGSVNAVVYSPDGRTIVTAGNDRTLRFWDARTRRRIGRPLTGHTGPIIGAAYSPDGSLVATTSGDGTLRLWDTRTRKQQDKIATERKVYVSTAFSPDGTTLAIAGETGPVRLWRLGQKDSTPIPGADNPNYLAPMSGVASGPTSLWVAFSPDGRALAAAHGDEVRLWDLTTHQQIGRPFGHSGLLTAMAFAPDGTKLATGSKDETARLWDVAGHNLIGTPLTRHTGAVDAVVFSPSGDTLATLAGDGVRLWDVATRQQIGTPIADAAEAITMLAFSPDGRTLAGASAHGHVRLWTLDHLVDDLPRRLCAEAGRTLTSAEWAQYVPPGPAFREICP</sequence>
<dbReference type="SUPFAM" id="SSF52540">
    <property type="entry name" value="P-loop containing nucleoside triphosphate hydrolases"/>
    <property type="match status" value="1"/>
</dbReference>
<dbReference type="Pfam" id="PF00400">
    <property type="entry name" value="WD40"/>
    <property type="match status" value="12"/>
</dbReference>
<feature type="transmembrane region" description="Helical" evidence="4">
    <location>
        <begin position="508"/>
        <end position="528"/>
    </location>
</feature>
<dbReference type="OrthoDB" id="414967at2"/>
<dbReference type="InterPro" id="IPR049052">
    <property type="entry name" value="nSTAND1"/>
</dbReference>
<evidence type="ECO:0000259" key="5">
    <source>
        <dbReference type="Pfam" id="PF20703"/>
    </source>
</evidence>
<accession>A0A1G9ISK6</accession>
<dbReference type="SMART" id="SM00320">
    <property type="entry name" value="WD40"/>
    <property type="match status" value="14"/>
</dbReference>
<dbReference type="Proteomes" id="UP000199202">
    <property type="component" value="Unassembled WGS sequence"/>
</dbReference>
<organism evidence="6 7">
    <name type="scientific">Nonomuraea jiangxiensis</name>
    <dbReference type="NCBI Taxonomy" id="633440"/>
    <lineage>
        <taxon>Bacteria</taxon>
        <taxon>Bacillati</taxon>
        <taxon>Actinomycetota</taxon>
        <taxon>Actinomycetes</taxon>
        <taxon>Streptosporangiales</taxon>
        <taxon>Streptosporangiaceae</taxon>
        <taxon>Nonomuraea</taxon>
    </lineage>
</organism>
<keyword evidence="4" id="KW-0472">Membrane</keyword>
<dbReference type="InterPro" id="IPR020472">
    <property type="entry name" value="WD40_PAC1"/>
</dbReference>
<keyword evidence="4" id="KW-0812">Transmembrane</keyword>
<keyword evidence="2" id="KW-0677">Repeat</keyword>
<dbReference type="PANTHER" id="PTHR44129">
    <property type="entry name" value="WD REPEAT-CONTAINING PROTEIN POP1"/>
    <property type="match status" value="1"/>
</dbReference>
<dbReference type="Pfam" id="PF20703">
    <property type="entry name" value="nSTAND1"/>
    <property type="match status" value="1"/>
</dbReference>
<dbReference type="PROSITE" id="PS00678">
    <property type="entry name" value="WD_REPEATS_1"/>
    <property type="match status" value="5"/>
</dbReference>
<feature type="repeat" description="WD" evidence="3">
    <location>
        <begin position="927"/>
        <end position="968"/>
    </location>
</feature>
<name>A0A1G9ISK6_9ACTN</name>
<evidence type="ECO:0000313" key="7">
    <source>
        <dbReference type="Proteomes" id="UP000199202"/>
    </source>
</evidence>
<evidence type="ECO:0000313" key="6">
    <source>
        <dbReference type="EMBL" id="SDL28319.1"/>
    </source>
</evidence>
<keyword evidence="4" id="KW-1133">Transmembrane helix</keyword>
<dbReference type="PROSITE" id="PS50082">
    <property type="entry name" value="WD_REPEATS_2"/>
    <property type="match status" value="10"/>
</dbReference>
<dbReference type="PROSITE" id="PS50294">
    <property type="entry name" value="WD_REPEATS_REGION"/>
    <property type="match status" value="7"/>
</dbReference>
<dbReference type="InterPro" id="IPR050349">
    <property type="entry name" value="WD_LIS1/nudF_dynein_reg"/>
</dbReference>
<gene>
    <name evidence="6" type="ORF">SAMN05421869_12441</name>
</gene>
<feature type="domain" description="Novel STAND NTPase 1" evidence="5">
    <location>
        <begin position="52"/>
        <end position="455"/>
    </location>
</feature>
<feature type="repeat" description="WD" evidence="3">
    <location>
        <begin position="591"/>
        <end position="632"/>
    </location>
</feature>
<feature type="repeat" description="WD" evidence="3">
    <location>
        <begin position="634"/>
        <end position="675"/>
    </location>
</feature>
<feature type="repeat" description="WD" evidence="3">
    <location>
        <begin position="884"/>
        <end position="925"/>
    </location>
</feature>
<dbReference type="EMBL" id="FNDJ01000024">
    <property type="protein sequence ID" value="SDL28319.1"/>
    <property type="molecule type" value="Genomic_DNA"/>
</dbReference>
<reference evidence="6 7" key="1">
    <citation type="submission" date="2016-10" db="EMBL/GenBank/DDBJ databases">
        <authorList>
            <person name="de Groot N.N."/>
        </authorList>
    </citation>
    <scope>NUCLEOTIDE SEQUENCE [LARGE SCALE GENOMIC DNA]</scope>
    <source>
        <strain evidence="6 7">CGMCC 4.6533</strain>
    </source>
</reference>
<protein>
    <submittedName>
        <fullName evidence="6">WD40 repeat</fullName>
    </submittedName>
</protein>
<feature type="repeat" description="WD" evidence="3">
    <location>
        <begin position="802"/>
        <end position="843"/>
    </location>
</feature>
<evidence type="ECO:0000256" key="4">
    <source>
        <dbReference type="SAM" id="Phobius"/>
    </source>
</evidence>
<dbReference type="CDD" id="cd00200">
    <property type="entry name" value="WD40"/>
    <property type="match status" value="2"/>
</dbReference>
<dbReference type="Gene3D" id="2.130.10.10">
    <property type="entry name" value="YVTN repeat-like/Quinoprotein amine dehydrogenase"/>
    <property type="match status" value="5"/>
</dbReference>
<dbReference type="AlphaFoldDB" id="A0A1G9ISK6"/>
<feature type="repeat" description="WD" evidence="3">
    <location>
        <begin position="761"/>
        <end position="800"/>
    </location>
</feature>
<dbReference type="InterPro" id="IPR027417">
    <property type="entry name" value="P-loop_NTPase"/>
</dbReference>